<dbReference type="EMBL" id="JBHTIS010000707">
    <property type="protein sequence ID" value="MFD1046571.1"/>
    <property type="molecule type" value="Genomic_DNA"/>
</dbReference>
<feature type="chain" id="PRO_5045890066" evidence="2">
    <location>
        <begin position="26"/>
        <end position="248"/>
    </location>
</feature>
<evidence type="ECO:0000256" key="1">
    <source>
        <dbReference type="SAM" id="MobiDB-lite"/>
    </source>
</evidence>
<feature type="non-terminal residue" evidence="3">
    <location>
        <position position="248"/>
    </location>
</feature>
<keyword evidence="2" id="KW-0732">Signal</keyword>
<gene>
    <name evidence="3" type="ORF">ACFQ1S_13910</name>
</gene>
<evidence type="ECO:0000313" key="3">
    <source>
        <dbReference type="EMBL" id="MFD1046571.1"/>
    </source>
</evidence>
<evidence type="ECO:0000313" key="4">
    <source>
        <dbReference type="Proteomes" id="UP001597045"/>
    </source>
</evidence>
<organism evidence="3 4">
    <name type="scientific">Kibdelosporangium lantanae</name>
    <dbReference type="NCBI Taxonomy" id="1497396"/>
    <lineage>
        <taxon>Bacteria</taxon>
        <taxon>Bacillati</taxon>
        <taxon>Actinomycetota</taxon>
        <taxon>Actinomycetes</taxon>
        <taxon>Pseudonocardiales</taxon>
        <taxon>Pseudonocardiaceae</taxon>
        <taxon>Kibdelosporangium</taxon>
    </lineage>
</organism>
<feature type="signal peptide" evidence="2">
    <location>
        <begin position="1"/>
        <end position="25"/>
    </location>
</feature>
<feature type="compositionally biased region" description="Basic residues" evidence="1">
    <location>
        <begin position="91"/>
        <end position="100"/>
    </location>
</feature>
<sequence length="248" mass="26770">MSRTIVSLFLALSAVVCVPALPAAADVDVWTGTDLTVGRGAPQVFERIFGDLHGERLNVASHLGIEHGHGTPLREPTTEIADPATNRVARRTRPGHHQSGRPKCAFAPVEHPGRTVGSTPHRARDGGYTRRVKTSSQAQTLLGIYLNDHLAGAVAGTDLADVVARLSNAEEQVHEWLEGEPDLAEVAFVFTTAVLEGATYLSVADAAVTLYRQIGSASGVLTPRYLRSLRGRRDWITFDGQVLRFKHA</sequence>
<dbReference type="Proteomes" id="UP001597045">
    <property type="component" value="Unassembled WGS sequence"/>
</dbReference>
<comment type="caution">
    <text evidence="3">The sequence shown here is derived from an EMBL/GenBank/DDBJ whole genome shotgun (WGS) entry which is preliminary data.</text>
</comment>
<accession>A0ABW3M8U5</accession>
<keyword evidence="4" id="KW-1185">Reference proteome</keyword>
<name>A0ABW3M8U5_9PSEU</name>
<evidence type="ECO:0000256" key="2">
    <source>
        <dbReference type="SAM" id="SignalP"/>
    </source>
</evidence>
<proteinExistence type="predicted"/>
<reference evidence="4" key="1">
    <citation type="journal article" date="2019" name="Int. J. Syst. Evol. Microbiol.">
        <title>The Global Catalogue of Microorganisms (GCM) 10K type strain sequencing project: providing services to taxonomists for standard genome sequencing and annotation.</title>
        <authorList>
            <consortium name="The Broad Institute Genomics Platform"/>
            <consortium name="The Broad Institute Genome Sequencing Center for Infectious Disease"/>
            <person name="Wu L."/>
            <person name="Ma J."/>
        </authorList>
    </citation>
    <scope>NUCLEOTIDE SEQUENCE [LARGE SCALE GENOMIC DNA]</scope>
    <source>
        <strain evidence="4">JCM 31486</strain>
    </source>
</reference>
<feature type="region of interest" description="Disordered" evidence="1">
    <location>
        <begin position="91"/>
        <end position="127"/>
    </location>
</feature>
<protein>
    <submittedName>
        <fullName evidence="3">Uncharacterized protein</fullName>
    </submittedName>
</protein>